<dbReference type="AlphaFoldDB" id="A0A432NGH7"/>
<accession>A0A432NGH7</accession>
<reference evidence="1 2" key="1">
    <citation type="journal article" date="2015" name="Int. J. Syst. Evol. Microbiol.">
        <title>Rhizobium anhuiense sp. nov., isolated from effective nodules of Vicia faba and Pisum sativum.</title>
        <authorList>
            <person name="Zhang Y.J."/>
            <person name="Zheng W.T."/>
            <person name="Everall I."/>
            <person name="Young J.P."/>
            <person name="Zhang X.X."/>
            <person name="Tian C.F."/>
            <person name="Sui X.H."/>
            <person name="Wang E.T."/>
            <person name="Chen W.X."/>
        </authorList>
    </citation>
    <scope>NUCLEOTIDE SEQUENCE [LARGE SCALE GENOMIC DNA]</scope>
    <source>
        <strain evidence="1 2">CCBAU 23252</strain>
    </source>
</reference>
<dbReference type="EMBL" id="RIBW01000013">
    <property type="protein sequence ID" value="RUL98563.1"/>
    <property type="molecule type" value="Genomic_DNA"/>
</dbReference>
<organism evidence="1 2">
    <name type="scientific">Rhizobium anhuiense</name>
    <dbReference type="NCBI Taxonomy" id="1184720"/>
    <lineage>
        <taxon>Bacteria</taxon>
        <taxon>Pseudomonadati</taxon>
        <taxon>Pseudomonadota</taxon>
        <taxon>Alphaproteobacteria</taxon>
        <taxon>Hyphomicrobiales</taxon>
        <taxon>Rhizobiaceae</taxon>
        <taxon>Rhizobium/Agrobacterium group</taxon>
        <taxon>Rhizobium</taxon>
    </lineage>
</organism>
<evidence type="ECO:0000313" key="2">
    <source>
        <dbReference type="Proteomes" id="UP000273611"/>
    </source>
</evidence>
<protein>
    <submittedName>
        <fullName evidence="1">Uncharacterized protein</fullName>
    </submittedName>
</protein>
<dbReference type="RefSeq" id="WP_127431185.1">
    <property type="nucleotide sequence ID" value="NZ_BMFI01000012.1"/>
</dbReference>
<sequence length="65" mass="7668">MSTKRWVTFGRTESGDDLVPIIWDERPPHHVVEDAYRELYPQEYRYVGHVNWTAAEAEEGVILHD</sequence>
<comment type="caution">
    <text evidence="1">The sequence shown here is derived from an EMBL/GenBank/DDBJ whole genome shotgun (WGS) entry which is preliminary data.</text>
</comment>
<evidence type="ECO:0000313" key="1">
    <source>
        <dbReference type="EMBL" id="RUL98563.1"/>
    </source>
</evidence>
<proteinExistence type="predicted"/>
<name>A0A432NGH7_9HYPH</name>
<dbReference type="Proteomes" id="UP000273611">
    <property type="component" value="Unassembled WGS sequence"/>
</dbReference>
<gene>
    <name evidence="1" type="ORF">EEQ99_24125</name>
</gene>